<evidence type="ECO:0000313" key="3">
    <source>
        <dbReference type="Proteomes" id="UP000011770"/>
    </source>
</evidence>
<feature type="signal peptide" evidence="1">
    <location>
        <begin position="1"/>
        <end position="25"/>
    </location>
</feature>
<dbReference type="Gene3D" id="1.20.1270.360">
    <property type="match status" value="1"/>
</dbReference>
<dbReference type="InterPro" id="IPR005560">
    <property type="entry name" value="Csp_YhjQ"/>
</dbReference>
<dbReference type="AlphaFoldDB" id="M3H4L3"/>
<dbReference type="NCBIfam" id="TIGR04401">
    <property type="entry name" value="TAT_Cys_rich"/>
    <property type="match status" value="1"/>
</dbReference>
<dbReference type="EMBL" id="AHOR02000012">
    <property type="protein sequence ID" value="EMF83725.1"/>
    <property type="molecule type" value="Genomic_DNA"/>
</dbReference>
<dbReference type="InterPro" id="IPR044543">
    <property type="entry name" value="YHJQ-like"/>
</dbReference>
<comment type="caution">
    <text evidence="2">The sequence shown here is derived from an EMBL/GenBank/DDBJ whole genome shotgun (WGS) entry which is preliminary data.</text>
</comment>
<accession>M3H4L3</accession>
<reference evidence="2 3" key="1">
    <citation type="submission" date="2013-01" db="EMBL/GenBank/DDBJ databases">
        <authorList>
            <person name="Harkins D.M."/>
            <person name="Durkin A.S."/>
            <person name="Brinkac L.M."/>
            <person name="Haft D.H."/>
            <person name="Selengut J.D."/>
            <person name="Sanka R."/>
            <person name="DePew J."/>
            <person name="Purushe J."/>
            <person name="Tulsiani S.M."/>
            <person name="Graham G.C."/>
            <person name="Burns M.-A."/>
            <person name="Dohnt M.F."/>
            <person name="Smythe L.D."/>
            <person name="McKay D.B."/>
            <person name="Craig S.B."/>
            <person name="Vinetz J.M."/>
            <person name="Sutton G.G."/>
            <person name="Nierman W.C."/>
            <person name="Fouts D.E."/>
        </authorList>
    </citation>
    <scope>NUCLEOTIDE SEQUENCE [LARGE SCALE GENOMIC DNA]</scope>
    <source>
        <strain evidence="2 3">LT2116</strain>
    </source>
</reference>
<dbReference type="PANTHER" id="PTHR37310:SF1">
    <property type="entry name" value="CYTOPLASMIC PROTEIN"/>
    <property type="match status" value="1"/>
</dbReference>
<feature type="chain" id="PRO_5004034366" description="Twin-arginine translocation signal/Cys-rich four helix bundle protein" evidence="1">
    <location>
        <begin position="26"/>
        <end position="170"/>
    </location>
</feature>
<evidence type="ECO:0000256" key="1">
    <source>
        <dbReference type="SAM" id="SignalP"/>
    </source>
</evidence>
<name>M3H4L3_9LEPT</name>
<keyword evidence="1" id="KW-0732">Signal</keyword>
<dbReference type="Pfam" id="PF03860">
    <property type="entry name" value="Csp"/>
    <property type="match status" value="1"/>
</dbReference>
<proteinExistence type="predicted"/>
<dbReference type="CDD" id="cd08026">
    <property type="entry name" value="DUF326"/>
    <property type="match status" value="1"/>
</dbReference>
<organism evidence="2 3">
    <name type="scientific">Leptospira weilii serovar Topaz str. LT2116</name>
    <dbReference type="NCBI Taxonomy" id="1088540"/>
    <lineage>
        <taxon>Bacteria</taxon>
        <taxon>Pseudomonadati</taxon>
        <taxon>Spirochaetota</taxon>
        <taxon>Spirochaetia</taxon>
        <taxon>Leptospirales</taxon>
        <taxon>Leptospiraceae</taxon>
        <taxon>Leptospira</taxon>
    </lineage>
</organism>
<sequence length="170" mass="18822">MLTRKELITQSAALLAFASAGSLLAKESNHKHPESKKSEKNLSKKLDRKILEAASKCALSSEICLTHCDESLSSGDTMLADCLKAVKDTLALCKAFVSLGSSHSPFAKEIAAICIKACEVCEKECRVHESHHEICKNCADSCRECIMELKKLSERRNQMKQKIIIFSFFV</sequence>
<evidence type="ECO:0000313" key="2">
    <source>
        <dbReference type="EMBL" id="EMF83725.1"/>
    </source>
</evidence>
<dbReference type="Proteomes" id="UP000011770">
    <property type="component" value="Unassembled WGS sequence"/>
</dbReference>
<protein>
    <recommendedName>
        <fullName evidence="4">Twin-arginine translocation signal/Cys-rich four helix bundle protein</fullName>
    </recommendedName>
</protein>
<gene>
    <name evidence="2" type="ORF">LEP1GSC188_1239</name>
</gene>
<evidence type="ECO:0008006" key="4">
    <source>
        <dbReference type="Google" id="ProtNLM"/>
    </source>
</evidence>
<dbReference type="PANTHER" id="PTHR37310">
    <property type="entry name" value="CYTOPLASMIC PROTEIN-RELATED"/>
    <property type="match status" value="1"/>
</dbReference>
<dbReference type="InterPro" id="IPR030913">
    <property type="entry name" value="Csp1_Cys_rich"/>
</dbReference>